<sequence>MKLTKYAHACVLLEDAAGSVLIDPGVFTPNAAELVRGSTAVLITHEHFDHADEAVLTAALDERDDLHVWGPASVTATWQERHPDQVHTVGHGDRFTAGGLSVSAHGPDHAVIHADVPKIANLGYLVQDNVFHPGDSYRVPEAEVRTLLLPTSGPWTKVGEGVDFVRAVKPAALVQIHEAMLSEIGQRSMANFFSPAMLSEVPLTVLAAGESLEV</sequence>
<dbReference type="EMBL" id="JAHBAY010000005">
    <property type="protein sequence ID" value="MBT0770029.1"/>
    <property type="molecule type" value="Genomic_DNA"/>
</dbReference>
<reference evidence="2 3" key="1">
    <citation type="submission" date="2021-05" db="EMBL/GenBank/DDBJ databases">
        <title>Kineosporia and Streptomyces sp. nov. two new marine actinobacteria isolated from Coral.</title>
        <authorList>
            <person name="Buangrab K."/>
            <person name="Sutthacheep M."/>
            <person name="Yeemin T."/>
            <person name="Harunari E."/>
            <person name="Igarashi Y."/>
            <person name="Kanchanasin P."/>
            <person name="Tanasupawat S."/>
            <person name="Phongsopitanun W."/>
        </authorList>
    </citation>
    <scope>NUCLEOTIDE SEQUENCE [LARGE SCALE GENOMIC DNA]</scope>
    <source>
        <strain evidence="2 3">J2-2</strain>
    </source>
</reference>
<evidence type="ECO:0000259" key="1">
    <source>
        <dbReference type="SMART" id="SM00849"/>
    </source>
</evidence>
<dbReference type="Proteomes" id="UP001197247">
    <property type="component" value="Unassembled WGS sequence"/>
</dbReference>
<dbReference type="PANTHER" id="PTHR43546:SF3">
    <property type="entry name" value="UPF0173 METAL-DEPENDENT HYDROLASE MJ1163"/>
    <property type="match status" value="1"/>
</dbReference>
<organism evidence="2 3">
    <name type="scientific">Kineosporia corallincola</name>
    <dbReference type="NCBI Taxonomy" id="2835133"/>
    <lineage>
        <taxon>Bacteria</taxon>
        <taxon>Bacillati</taxon>
        <taxon>Actinomycetota</taxon>
        <taxon>Actinomycetes</taxon>
        <taxon>Kineosporiales</taxon>
        <taxon>Kineosporiaceae</taxon>
        <taxon>Kineosporia</taxon>
    </lineage>
</organism>
<accession>A0ABS5TG16</accession>
<dbReference type="SUPFAM" id="SSF56281">
    <property type="entry name" value="Metallo-hydrolase/oxidoreductase"/>
    <property type="match status" value="1"/>
</dbReference>
<gene>
    <name evidence="2" type="ORF">KIH74_13910</name>
</gene>
<dbReference type="InterPro" id="IPR036866">
    <property type="entry name" value="RibonucZ/Hydroxyglut_hydro"/>
</dbReference>
<protein>
    <submittedName>
        <fullName evidence="2">MBL fold metallo-hydrolase</fullName>
    </submittedName>
</protein>
<dbReference type="Gene3D" id="3.60.15.10">
    <property type="entry name" value="Ribonuclease Z/Hydroxyacylglutathione hydrolase-like"/>
    <property type="match status" value="1"/>
</dbReference>
<evidence type="ECO:0000313" key="2">
    <source>
        <dbReference type="EMBL" id="MBT0770029.1"/>
    </source>
</evidence>
<dbReference type="RefSeq" id="WP_214156323.1">
    <property type="nucleotide sequence ID" value="NZ_JAHBAY010000005.1"/>
</dbReference>
<comment type="caution">
    <text evidence="2">The sequence shown here is derived from an EMBL/GenBank/DDBJ whole genome shotgun (WGS) entry which is preliminary data.</text>
</comment>
<dbReference type="InterPro" id="IPR001279">
    <property type="entry name" value="Metallo-B-lactamas"/>
</dbReference>
<dbReference type="Pfam" id="PF13483">
    <property type="entry name" value="Lactamase_B_3"/>
    <property type="match status" value="1"/>
</dbReference>
<proteinExistence type="predicted"/>
<dbReference type="PANTHER" id="PTHR43546">
    <property type="entry name" value="UPF0173 METAL-DEPENDENT HYDROLASE MJ1163-RELATED"/>
    <property type="match status" value="1"/>
</dbReference>
<dbReference type="SMART" id="SM00849">
    <property type="entry name" value="Lactamase_B"/>
    <property type="match status" value="1"/>
</dbReference>
<keyword evidence="3" id="KW-1185">Reference proteome</keyword>
<feature type="domain" description="Metallo-beta-lactamase" evidence="1">
    <location>
        <begin position="7"/>
        <end position="177"/>
    </location>
</feature>
<evidence type="ECO:0000313" key="3">
    <source>
        <dbReference type="Proteomes" id="UP001197247"/>
    </source>
</evidence>
<dbReference type="InterPro" id="IPR050114">
    <property type="entry name" value="UPF0173_UPF0282_UlaG_hydrolase"/>
</dbReference>
<name>A0ABS5TG16_9ACTN</name>